<dbReference type="Proteomes" id="UP000314011">
    <property type="component" value="Unassembled WGS sequence"/>
</dbReference>
<dbReference type="OrthoDB" id="7433551at2"/>
<feature type="region of interest" description="Disordered" evidence="1">
    <location>
        <begin position="24"/>
        <end position="53"/>
    </location>
</feature>
<dbReference type="AlphaFoldDB" id="A0A5C5G8B1"/>
<evidence type="ECO:0000256" key="1">
    <source>
        <dbReference type="SAM" id="MobiDB-lite"/>
    </source>
</evidence>
<comment type="caution">
    <text evidence="3">The sequence shown here is derived from an EMBL/GenBank/DDBJ whole genome shotgun (WGS) entry which is preliminary data.</text>
</comment>
<evidence type="ECO:0000259" key="2">
    <source>
        <dbReference type="PROSITE" id="PS51781"/>
    </source>
</evidence>
<dbReference type="InterPro" id="IPR003646">
    <property type="entry name" value="SH3-like_bac-type"/>
</dbReference>
<evidence type="ECO:0000313" key="3">
    <source>
        <dbReference type="EMBL" id="TNY30791.1"/>
    </source>
</evidence>
<reference evidence="3 4" key="1">
    <citation type="submission" date="2019-06" db="EMBL/GenBank/DDBJ databases">
        <title>Genome of new Rhodobacteraceae sp. SM1903.</title>
        <authorList>
            <person name="Ren X."/>
        </authorList>
    </citation>
    <scope>NUCLEOTIDE SEQUENCE [LARGE SCALE GENOMIC DNA]</scope>
    <source>
        <strain evidence="3 4">SM1903</strain>
    </source>
</reference>
<feature type="compositionally biased region" description="Polar residues" evidence="1">
    <location>
        <begin position="29"/>
        <end position="53"/>
    </location>
</feature>
<organism evidence="3 4">
    <name type="scientific">Pelagovum pacificum</name>
    <dbReference type="NCBI Taxonomy" id="2588711"/>
    <lineage>
        <taxon>Bacteria</taxon>
        <taxon>Pseudomonadati</taxon>
        <taxon>Pseudomonadota</taxon>
        <taxon>Alphaproteobacteria</taxon>
        <taxon>Rhodobacterales</taxon>
        <taxon>Paracoccaceae</taxon>
        <taxon>Pelagovum</taxon>
    </lineage>
</organism>
<dbReference type="Pfam" id="PF08239">
    <property type="entry name" value="SH3_3"/>
    <property type="match status" value="1"/>
</dbReference>
<dbReference type="RefSeq" id="WP_140196951.1">
    <property type="nucleotide sequence ID" value="NZ_CP065915.1"/>
</dbReference>
<gene>
    <name evidence="3" type="ORF">FHY64_16875</name>
</gene>
<dbReference type="SMART" id="SM00287">
    <property type="entry name" value="SH3b"/>
    <property type="match status" value="1"/>
</dbReference>
<dbReference type="PROSITE" id="PS51781">
    <property type="entry name" value="SH3B"/>
    <property type="match status" value="1"/>
</dbReference>
<keyword evidence="4" id="KW-1185">Reference proteome</keyword>
<dbReference type="EMBL" id="VFFF01000003">
    <property type="protein sequence ID" value="TNY30791.1"/>
    <property type="molecule type" value="Genomic_DNA"/>
</dbReference>
<protein>
    <recommendedName>
        <fullName evidence="2">SH3b domain-containing protein</fullName>
    </recommendedName>
</protein>
<proteinExistence type="predicted"/>
<name>A0A5C5G8B1_9RHOB</name>
<feature type="domain" description="SH3b" evidence="2">
    <location>
        <begin position="58"/>
        <end position="120"/>
    </location>
</feature>
<sequence>MRRLWWIVPIVAVWAIANTADDISEKTRGPTSPSAQTFQTNPATETNLSGPQVNTDRATYEYVTGDRVRLRSGPTTSDSVLGHLNTGDRVRLLGRSGSWSEVITSFGRGWMSSDYLSPDQPPTTVRAPATPSRQIAAPTDREIRDARAQIIRQSIASYQGSCPCPYNIDRAGHRCGGRSAWSRPGGFSPICYDSDVTDARLQSYLARQR</sequence>
<dbReference type="Gene3D" id="2.30.30.40">
    <property type="entry name" value="SH3 Domains"/>
    <property type="match status" value="1"/>
</dbReference>
<accession>A0A5C5G8B1</accession>
<evidence type="ECO:0000313" key="4">
    <source>
        <dbReference type="Proteomes" id="UP000314011"/>
    </source>
</evidence>